<evidence type="ECO:0000256" key="7">
    <source>
        <dbReference type="SAM" id="Phobius"/>
    </source>
</evidence>
<feature type="transmembrane region" description="Helical" evidence="7">
    <location>
        <begin position="136"/>
        <end position="161"/>
    </location>
</feature>
<keyword evidence="5 7" id="KW-0472">Membrane</keyword>
<dbReference type="OrthoDB" id="29023at2759"/>
<evidence type="ECO:0000313" key="9">
    <source>
        <dbReference type="Proteomes" id="UP000751190"/>
    </source>
</evidence>
<evidence type="ECO:0000256" key="6">
    <source>
        <dbReference type="SAM" id="MobiDB-lite"/>
    </source>
</evidence>
<evidence type="ECO:0000256" key="1">
    <source>
        <dbReference type="ARBA" id="ARBA00004141"/>
    </source>
</evidence>
<dbReference type="GO" id="GO:0005789">
    <property type="term" value="C:endoplasmic reticulum membrane"/>
    <property type="evidence" value="ECO:0007669"/>
    <property type="project" value="TreeGrafter"/>
</dbReference>
<feature type="transmembrane region" description="Helical" evidence="7">
    <location>
        <begin position="252"/>
        <end position="275"/>
    </location>
</feature>
<name>A0A8J6CFZ4_DIALT</name>
<evidence type="ECO:0000256" key="5">
    <source>
        <dbReference type="ARBA" id="ARBA00023136"/>
    </source>
</evidence>
<keyword evidence="3 7" id="KW-0812">Transmembrane</keyword>
<dbReference type="Proteomes" id="UP000751190">
    <property type="component" value="Unassembled WGS sequence"/>
</dbReference>
<feature type="compositionally biased region" description="Low complexity" evidence="6">
    <location>
        <begin position="36"/>
        <end position="61"/>
    </location>
</feature>
<keyword evidence="4 7" id="KW-1133">Transmembrane helix</keyword>
<feature type="region of interest" description="Disordered" evidence="6">
    <location>
        <begin position="1"/>
        <end position="84"/>
    </location>
</feature>
<feature type="region of interest" description="Disordered" evidence="6">
    <location>
        <begin position="527"/>
        <end position="549"/>
    </location>
</feature>
<keyword evidence="9" id="KW-1185">Reference proteome</keyword>
<dbReference type="Pfam" id="PF05346">
    <property type="entry name" value="DUF747"/>
    <property type="match status" value="1"/>
</dbReference>
<organism evidence="8 9">
    <name type="scientific">Diacronema lutheri</name>
    <name type="common">Unicellular marine alga</name>
    <name type="synonym">Monochrysis lutheri</name>
    <dbReference type="NCBI Taxonomy" id="2081491"/>
    <lineage>
        <taxon>Eukaryota</taxon>
        <taxon>Haptista</taxon>
        <taxon>Haptophyta</taxon>
        <taxon>Pavlovophyceae</taxon>
        <taxon>Pavlovales</taxon>
        <taxon>Pavlovaceae</taxon>
        <taxon>Diacronema</taxon>
    </lineage>
</organism>
<comment type="subcellular location">
    <subcellularLocation>
        <location evidence="1">Membrane</location>
        <topology evidence="1">Multi-pass membrane protein</topology>
    </subcellularLocation>
</comment>
<dbReference type="InterPro" id="IPR008010">
    <property type="entry name" value="Tatp1"/>
</dbReference>
<feature type="transmembrane region" description="Helical" evidence="7">
    <location>
        <begin position="423"/>
        <end position="442"/>
    </location>
</feature>
<accession>A0A8J6CFZ4</accession>
<feature type="transmembrane region" description="Helical" evidence="7">
    <location>
        <begin position="454"/>
        <end position="478"/>
    </location>
</feature>
<evidence type="ECO:0000256" key="3">
    <source>
        <dbReference type="ARBA" id="ARBA00022692"/>
    </source>
</evidence>
<dbReference type="EMBL" id="JAGTXO010000001">
    <property type="protein sequence ID" value="KAG8471219.1"/>
    <property type="molecule type" value="Genomic_DNA"/>
</dbReference>
<sequence length="658" mass="70591">MEASPLFNRPPRCGEARQPLLARDELAPSAPDAPGRRALTPPLALSPASTSPALPSRLPASQPRSPSAGGRASEEEERTGPSAGPPAPVSFLSFIGHQLLVGVDETVTAEMEDESARRRRKGVYHFLRAPWELEKLLVLGYLVCLDSFLFMLTMLPLRVAASLCMLAARRRLSWLQVCDAMCVGAIAIAVLALEQIDTSQAYHSVKGQAVIKLYVVFNVLEVFDKLCASFGQDILHTLFWSSMARRTWQGHLLLDFAIVAVYLVVHSCVLFYQVVSLNVAVNSHNNVMLTLLVSNNFVELKSNVFKRFEPDNLFVLSCSDMIERFQLTCYLLIVALHVLTVHADSVVLANVLGAIGMVSAAELLVDWIKHAFVIKFNGIQPTIYRRFHAVVCRDLANSVAGGHDDRQAGPHMLQSSAAASTRIGFSCIPLICLVVRSVGQFVRWLQLTRSPTGWAIIALVWLLLFLLKALLSVALAGYACEQTLGAAPAARASMPGLRDERSQSFTAEWLGADAVGASATAPALASRGGLEVPSAHSERSDASTSPAMRERHLPAERAGAGAAGGADERDGPHALCADWSVSMRPSRARAAPFAELADQRAGGLDARPRASAGSLKLRRNGVGSGGGSGRAYGADNAMLELAGRPARGIPSIESSAEL</sequence>
<dbReference type="AlphaFoldDB" id="A0A8J6CFZ4"/>
<feature type="region of interest" description="Disordered" evidence="6">
    <location>
        <begin position="602"/>
        <end position="632"/>
    </location>
</feature>
<reference evidence="8" key="1">
    <citation type="submission" date="2021-05" db="EMBL/GenBank/DDBJ databases">
        <title>The genome of the haptophyte Pavlova lutheri (Diacronema luteri, Pavlovales) - a model for lipid biosynthesis in eukaryotic algae.</title>
        <authorList>
            <person name="Hulatt C.J."/>
            <person name="Posewitz M.C."/>
        </authorList>
    </citation>
    <scope>NUCLEOTIDE SEQUENCE</scope>
    <source>
        <strain evidence="8">NIVA-4/92</strain>
    </source>
</reference>
<comment type="similarity">
    <text evidence="2">Belongs to the TAPT1 family.</text>
</comment>
<evidence type="ECO:0000313" key="8">
    <source>
        <dbReference type="EMBL" id="KAG8471219.1"/>
    </source>
</evidence>
<comment type="caution">
    <text evidence="8">The sequence shown here is derived from an EMBL/GenBank/DDBJ whole genome shotgun (WGS) entry which is preliminary data.</text>
</comment>
<dbReference type="OMA" id="HATEWRR"/>
<gene>
    <name evidence="8" type="ORF">KFE25_009640</name>
</gene>
<protein>
    <submittedName>
        <fullName evidence="8">Uncharacterized protein</fullName>
    </submittedName>
</protein>
<feature type="transmembrane region" description="Helical" evidence="7">
    <location>
        <begin position="347"/>
        <end position="365"/>
    </location>
</feature>
<proteinExistence type="inferred from homology"/>
<dbReference type="PANTHER" id="PTHR13317:SF4">
    <property type="entry name" value="TRANSMEMBRANE ANTERIOR POSTERIOR TRANSFORMATION PROTEIN 1 HOMOLOG"/>
    <property type="match status" value="1"/>
</dbReference>
<evidence type="ECO:0000256" key="4">
    <source>
        <dbReference type="ARBA" id="ARBA00022989"/>
    </source>
</evidence>
<feature type="transmembrane region" description="Helical" evidence="7">
    <location>
        <begin position="173"/>
        <end position="193"/>
    </location>
</feature>
<feature type="transmembrane region" description="Helical" evidence="7">
    <location>
        <begin position="325"/>
        <end position="341"/>
    </location>
</feature>
<evidence type="ECO:0000256" key="2">
    <source>
        <dbReference type="ARBA" id="ARBA00008803"/>
    </source>
</evidence>
<dbReference type="PANTHER" id="PTHR13317">
    <property type="entry name" value="TRANSMEMBRANE ANTERIOR POSTERIOR TRANSFORMATION PROTEIN 1 HOMOLOG"/>
    <property type="match status" value="1"/>
</dbReference>